<dbReference type="SMART" id="SM00028">
    <property type="entry name" value="TPR"/>
    <property type="match status" value="3"/>
</dbReference>
<keyword evidence="6" id="KW-0418">Kinase</keyword>
<dbReference type="Proteomes" id="UP000184212">
    <property type="component" value="Unassembled WGS sequence"/>
</dbReference>
<dbReference type="EC" id="2.7.13.3" evidence="2"/>
<evidence type="ECO:0000256" key="6">
    <source>
        <dbReference type="ARBA" id="ARBA00022777"/>
    </source>
</evidence>
<keyword evidence="5" id="KW-0547">Nucleotide-binding</keyword>
<dbReference type="OrthoDB" id="9760839at2"/>
<keyword evidence="4" id="KW-0808">Transferase</keyword>
<organism evidence="12 13">
    <name type="scientific">Chryseolinea serpens</name>
    <dbReference type="NCBI Taxonomy" id="947013"/>
    <lineage>
        <taxon>Bacteria</taxon>
        <taxon>Pseudomonadati</taxon>
        <taxon>Bacteroidota</taxon>
        <taxon>Cytophagia</taxon>
        <taxon>Cytophagales</taxon>
        <taxon>Fulvivirgaceae</taxon>
        <taxon>Chryseolinea</taxon>
    </lineage>
</organism>
<protein>
    <recommendedName>
        <fullName evidence="2">histidine kinase</fullName>
        <ecNumber evidence="2">2.7.13.3</ecNumber>
    </recommendedName>
</protein>
<dbReference type="SMART" id="SM00387">
    <property type="entry name" value="HATPase_c"/>
    <property type="match status" value="1"/>
</dbReference>
<dbReference type="SUPFAM" id="SSF55874">
    <property type="entry name" value="ATPase domain of HSP90 chaperone/DNA topoisomerase II/histidine kinase"/>
    <property type="match status" value="1"/>
</dbReference>
<name>A0A1M5MV67_9BACT</name>
<dbReference type="InterPro" id="IPR036890">
    <property type="entry name" value="HATPase_C_sf"/>
</dbReference>
<dbReference type="EMBL" id="FQWQ01000001">
    <property type="protein sequence ID" value="SHG81240.1"/>
    <property type="molecule type" value="Genomic_DNA"/>
</dbReference>
<dbReference type="SUPFAM" id="SSF48452">
    <property type="entry name" value="TPR-like"/>
    <property type="match status" value="1"/>
</dbReference>
<evidence type="ECO:0000256" key="5">
    <source>
        <dbReference type="ARBA" id="ARBA00022741"/>
    </source>
</evidence>
<dbReference type="GO" id="GO:0005524">
    <property type="term" value="F:ATP binding"/>
    <property type="evidence" value="ECO:0007669"/>
    <property type="project" value="UniProtKB-KW"/>
</dbReference>
<dbReference type="PROSITE" id="PS50005">
    <property type="entry name" value="TPR"/>
    <property type="match status" value="1"/>
</dbReference>
<dbReference type="InterPro" id="IPR003594">
    <property type="entry name" value="HATPase_dom"/>
</dbReference>
<evidence type="ECO:0000256" key="4">
    <source>
        <dbReference type="ARBA" id="ARBA00022679"/>
    </source>
</evidence>
<gene>
    <name evidence="12" type="ORF">SAMN04488109_1960</name>
</gene>
<keyword evidence="10" id="KW-0472">Membrane</keyword>
<dbReference type="PANTHER" id="PTHR24421:SF10">
    <property type="entry name" value="NITRATE_NITRITE SENSOR PROTEIN NARQ"/>
    <property type="match status" value="1"/>
</dbReference>
<sequence length="655" mass="74269">MNSRFIAIITFCVFILSEGSAQQHVLDSLKTEIDKRQQRDSFRVKAILEYVVEALNNNTSDFLPYMNEVISISKKTNYKRGLQKGFMIGQIYFSDRGDYEKAFLYADSAFSALKNDTSLKARQSTGHLYNNIAGDYFKLGDYEKAIDNFTLSARIFEPMDHPFLATVYSNLAEIYEKIHDASKAIEYDKKAIAIAEKSQNDRSLAARLLNYSMRLINQKAFTQAAPVLKRAEPIIMKLENTSYLQQFYYTGAYLDENNKDYHKAVAHYKKALGYATLNEDVYQKTNILEALSDCLIRMNRMKEAKSYLDTLLLLSNGHDLKAARRNAYVNLVKWHEQNGDYKNANLYLQKTLALNDSLFSEESKEKIAGLEVRYNVEKKEQEINGLKAEANIQSLTIRQKNTLNYILIGGAITLLIISSLSYRSYKQKQKLQQQRITELETEKQLSAIEAVLKGEEQERTRLAKDLHDGLGGMLSGIKYAFSAMKGNLIMTPENHQAFERSMDMLDSSILEMRRVAHNMMPEALVKFGLDTALKDYCHDINQSGALHVSYQSIGLANGNPAQTVAITIYRIVQELITNTLKHAGAKTAIIQVTETEGILSVTVEDDGKGFDARILERSKGMGWTSIQHRVDFLKGKLDIHSAPDKGTSVYIEFNV</sequence>
<feature type="repeat" description="TPR" evidence="9">
    <location>
        <begin position="165"/>
        <end position="198"/>
    </location>
</feature>
<dbReference type="STRING" id="947013.SAMN04488109_1960"/>
<reference evidence="12 13" key="1">
    <citation type="submission" date="2016-11" db="EMBL/GenBank/DDBJ databases">
        <authorList>
            <person name="Jaros S."/>
            <person name="Januszkiewicz K."/>
            <person name="Wedrychowicz H."/>
        </authorList>
    </citation>
    <scope>NUCLEOTIDE SEQUENCE [LARGE SCALE GENOMIC DNA]</scope>
    <source>
        <strain evidence="12 13">DSM 24574</strain>
    </source>
</reference>
<comment type="catalytic activity">
    <reaction evidence="1">
        <text>ATP + protein L-histidine = ADP + protein N-phospho-L-histidine.</text>
        <dbReference type="EC" id="2.7.13.3"/>
    </reaction>
</comment>
<keyword evidence="9" id="KW-0802">TPR repeat</keyword>
<evidence type="ECO:0000256" key="9">
    <source>
        <dbReference type="PROSITE-ProRule" id="PRU00339"/>
    </source>
</evidence>
<dbReference type="AlphaFoldDB" id="A0A1M5MV67"/>
<evidence type="ECO:0000256" key="3">
    <source>
        <dbReference type="ARBA" id="ARBA00022553"/>
    </source>
</evidence>
<dbReference type="InterPro" id="IPR011990">
    <property type="entry name" value="TPR-like_helical_dom_sf"/>
</dbReference>
<dbReference type="GO" id="GO:0046983">
    <property type="term" value="F:protein dimerization activity"/>
    <property type="evidence" value="ECO:0007669"/>
    <property type="project" value="InterPro"/>
</dbReference>
<dbReference type="InterPro" id="IPR050482">
    <property type="entry name" value="Sensor_HK_TwoCompSys"/>
</dbReference>
<dbReference type="PROSITE" id="PS50109">
    <property type="entry name" value="HIS_KIN"/>
    <property type="match status" value="1"/>
</dbReference>
<dbReference type="InterPro" id="IPR005467">
    <property type="entry name" value="His_kinase_dom"/>
</dbReference>
<evidence type="ECO:0000313" key="12">
    <source>
        <dbReference type="EMBL" id="SHG81240.1"/>
    </source>
</evidence>
<dbReference type="Gene3D" id="3.30.565.10">
    <property type="entry name" value="Histidine kinase-like ATPase, C-terminal domain"/>
    <property type="match status" value="1"/>
</dbReference>
<dbReference type="GO" id="GO:0016020">
    <property type="term" value="C:membrane"/>
    <property type="evidence" value="ECO:0007669"/>
    <property type="project" value="InterPro"/>
</dbReference>
<keyword evidence="10" id="KW-1133">Transmembrane helix</keyword>
<evidence type="ECO:0000259" key="11">
    <source>
        <dbReference type="PROSITE" id="PS50109"/>
    </source>
</evidence>
<dbReference type="SUPFAM" id="SSF81901">
    <property type="entry name" value="HCP-like"/>
    <property type="match status" value="1"/>
</dbReference>
<dbReference type="CDD" id="cd16917">
    <property type="entry name" value="HATPase_UhpB-NarQ-NarX-like"/>
    <property type="match status" value="1"/>
</dbReference>
<dbReference type="PANTHER" id="PTHR24421">
    <property type="entry name" value="NITRATE/NITRITE SENSOR PROTEIN NARX-RELATED"/>
    <property type="match status" value="1"/>
</dbReference>
<dbReference type="GO" id="GO:0000155">
    <property type="term" value="F:phosphorelay sensor kinase activity"/>
    <property type="evidence" value="ECO:0007669"/>
    <property type="project" value="InterPro"/>
</dbReference>
<dbReference type="Gene3D" id="1.25.40.10">
    <property type="entry name" value="Tetratricopeptide repeat domain"/>
    <property type="match status" value="2"/>
</dbReference>
<accession>A0A1M5MV67</accession>
<evidence type="ECO:0000256" key="10">
    <source>
        <dbReference type="SAM" id="Phobius"/>
    </source>
</evidence>
<feature type="transmembrane region" description="Helical" evidence="10">
    <location>
        <begin position="403"/>
        <end position="422"/>
    </location>
</feature>
<dbReference type="Gene3D" id="1.20.5.1930">
    <property type="match status" value="1"/>
</dbReference>
<evidence type="ECO:0000313" key="13">
    <source>
        <dbReference type="Proteomes" id="UP000184212"/>
    </source>
</evidence>
<dbReference type="Pfam" id="PF07730">
    <property type="entry name" value="HisKA_3"/>
    <property type="match status" value="1"/>
</dbReference>
<evidence type="ECO:0000256" key="1">
    <source>
        <dbReference type="ARBA" id="ARBA00000085"/>
    </source>
</evidence>
<keyword evidence="13" id="KW-1185">Reference proteome</keyword>
<keyword evidence="8" id="KW-0902">Two-component regulatory system</keyword>
<keyword evidence="7" id="KW-0067">ATP-binding</keyword>
<evidence type="ECO:0000256" key="8">
    <source>
        <dbReference type="ARBA" id="ARBA00023012"/>
    </source>
</evidence>
<evidence type="ECO:0000256" key="7">
    <source>
        <dbReference type="ARBA" id="ARBA00022840"/>
    </source>
</evidence>
<keyword evidence="10" id="KW-0812">Transmembrane</keyword>
<proteinExistence type="predicted"/>
<dbReference type="Pfam" id="PF13424">
    <property type="entry name" value="TPR_12"/>
    <property type="match status" value="1"/>
</dbReference>
<dbReference type="Pfam" id="PF02518">
    <property type="entry name" value="HATPase_c"/>
    <property type="match status" value="1"/>
</dbReference>
<keyword evidence="3" id="KW-0597">Phosphoprotein</keyword>
<dbReference type="InterPro" id="IPR011712">
    <property type="entry name" value="Sig_transdc_His_kin_sub3_dim/P"/>
</dbReference>
<feature type="domain" description="Histidine kinase" evidence="11">
    <location>
        <begin position="568"/>
        <end position="655"/>
    </location>
</feature>
<dbReference type="InterPro" id="IPR019734">
    <property type="entry name" value="TPR_rpt"/>
</dbReference>
<evidence type="ECO:0000256" key="2">
    <source>
        <dbReference type="ARBA" id="ARBA00012438"/>
    </source>
</evidence>